<dbReference type="KEGG" id="far:ABE41_018350"/>
<keyword evidence="3" id="KW-1185">Reference proteome</keyword>
<sequence>MFSKIMSYVYVFADWFIRLLALNLLWIALTVIGLGIFGWLPATLTVIYILKSWLHQKTPVRSVKQYGSLYWKHLKKAQKLNAILVVFALVAYMDFFFFAKQSPLVASVGIGFLMSVILAVLILLLYVLPIYSEPDATLKFAVQKGLRLGMQQWGRTALTCIGLLLLIGLYYVRIDILLCFGVSLSLFWIVKVTKAVNIESGADPKGM</sequence>
<dbReference type="Pfam" id="PF04854">
    <property type="entry name" value="DUF624"/>
    <property type="match status" value="1"/>
</dbReference>
<keyword evidence="1" id="KW-0472">Membrane</keyword>
<feature type="transmembrane region" description="Helical" evidence="1">
    <location>
        <begin position="20"/>
        <end position="50"/>
    </location>
</feature>
<feature type="transmembrane region" description="Helical" evidence="1">
    <location>
        <begin position="105"/>
        <end position="132"/>
    </location>
</feature>
<keyword evidence="1" id="KW-1133">Transmembrane helix</keyword>
<feature type="transmembrane region" description="Helical" evidence="1">
    <location>
        <begin position="80"/>
        <end position="99"/>
    </location>
</feature>
<proteinExistence type="predicted"/>
<dbReference type="InterPro" id="IPR006938">
    <property type="entry name" value="DUF624"/>
</dbReference>
<keyword evidence="1" id="KW-0812">Transmembrane</keyword>
<dbReference type="AlphaFoldDB" id="A0A1B1Z960"/>
<protein>
    <recommendedName>
        <fullName evidence="4">DUF624 domain-containing protein</fullName>
    </recommendedName>
</protein>
<evidence type="ECO:0000313" key="3">
    <source>
        <dbReference type="Proteomes" id="UP000077412"/>
    </source>
</evidence>
<organism evidence="2 3">
    <name type="scientific">Fictibacillus arsenicus</name>
    <dbReference type="NCBI Taxonomy" id="255247"/>
    <lineage>
        <taxon>Bacteria</taxon>
        <taxon>Bacillati</taxon>
        <taxon>Bacillota</taxon>
        <taxon>Bacilli</taxon>
        <taxon>Bacillales</taxon>
        <taxon>Fictibacillaceae</taxon>
        <taxon>Fictibacillus</taxon>
    </lineage>
</organism>
<evidence type="ECO:0000313" key="2">
    <source>
        <dbReference type="EMBL" id="ANX13977.1"/>
    </source>
</evidence>
<feature type="transmembrane region" description="Helical" evidence="1">
    <location>
        <begin position="153"/>
        <end position="172"/>
    </location>
</feature>
<name>A0A1B1Z960_9BACL</name>
<reference evidence="2 3" key="1">
    <citation type="submission" date="2016-08" db="EMBL/GenBank/DDBJ databases">
        <title>Complete genome sequence of Fictibacillus arsenicus G25-54, a strain with toxicity to nematodes and a potential arsenic-resistance activity.</title>
        <authorList>
            <person name="Zheng Z."/>
        </authorList>
    </citation>
    <scope>NUCLEOTIDE SEQUENCE [LARGE SCALE GENOMIC DNA]</scope>
    <source>
        <strain evidence="2 3">G25-54</strain>
    </source>
</reference>
<evidence type="ECO:0008006" key="4">
    <source>
        <dbReference type="Google" id="ProtNLM"/>
    </source>
</evidence>
<dbReference type="RefSeq" id="WP_066293526.1">
    <property type="nucleotide sequence ID" value="NZ_CP016761.1"/>
</dbReference>
<gene>
    <name evidence="2" type="ORF">ABE41_018350</name>
</gene>
<dbReference type="STRING" id="255247.ABE41_018350"/>
<dbReference type="Proteomes" id="UP000077412">
    <property type="component" value="Chromosome"/>
</dbReference>
<accession>A0A1B1Z960</accession>
<dbReference type="EMBL" id="CP016761">
    <property type="protein sequence ID" value="ANX13977.1"/>
    <property type="molecule type" value="Genomic_DNA"/>
</dbReference>
<evidence type="ECO:0000256" key="1">
    <source>
        <dbReference type="SAM" id="Phobius"/>
    </source>
</evidence>